<proteinExistence type="predicted"/>
<protein>
    <submittedName>
        <fullName evidence="2">Uncharacterized protein</fullName>
    </submittedName>
</protein>
<gene>
    <name evidence="2" type="ORF">HHL15_24285</name>
</gene>
<feature type="region of interest" description="Disordered" evidence="1">
    <location>
        <begin position="1"/>
        <end position="26"/>
    </location>
</feature>
<comment type="caution">
    <text evidence="2">The sequence shown here is derived from an EMBL/GenBank/DDBJ whole genome shotgun (WGS) entry which is preliminary data.</text>
</comment>
<reference evidence="2 3" key="1">
    <citation type="submission" date="2020-04" db="EMBL/GenBank/DDBJ databases">
        <title>Zoogloea sp. G-4-1-14 isolated from soil.</title>
        <authorList>
            <person name="Dahal R.H."/>
        </authorList>
    </citation>
    <scope>NUCLEOTIDE SEQUENCE [LARGE SCALE GENOMIC DNA]</scope>
    <source>
        <strain evidence="2 3">G-4-1-14</strain>
    </source>
</reference>
<keyword evidence="3" id="KW-1185">Reference proteome</keyword>
<dbReference type="EMBL" id="JABBGA010000038">
    <property type="protein sequence ID" value="NML28876.1"/>
    <property type="molecule type" value="Genomic_DNA"/>
</dbReference>
<dbReference type="AlphaFoldDB" id="A0A848GDW0"/>
<evidence type="ECO:0000256" key="1">
    <source>
        <dbReference type="SAM" id="MobiDB-lite"/>
    </source>
</evidence>
<name>A0A848GDW0_9RHOO</name>
<accession>A0A848GDW0</accession>
<feature type="compositionally biased region" description="Basic residues" evidence="1">
    <location>
        <begin position="94"/>
        <end position="106"/>
    </location>
</feature>
<evidence type="ECO:0000313" key="2">
    <source>
        <dbReference type="EMBL" id="NML28876.1"/>
    </source>
</evidence>
<sequence>MCRSSTGSNVPVGDTALTDYRSNNPAHSREVADLAYKTLRDAELTAITSQAAADAAADALAKARRDLHDVILGIKNETRALYGPNSDQVAALGLKKKSERSKVGRGKKGEGE</sequence>
<feature type="region of interest" description="Disordered" evidence="1">
    <location>
        <begin position="92"/>
        <end position="112"/>
    </location>
</feature>
<dbReference type="Proteomes" id="UP000580043">
    <property type="component" value="Unassembled WGS sequence"/>
</dbReference>
<evidence type="ECO:0000313" key="3">
    <source>
        <dbReference type="Proteomes" id="UP000580043"/>
    </source>
</evidence>
<organism evidence="2 3">
    <name type="scientific">Zoogloea dura</name>
    <dbReference type="NCBI Taxonomy" id="2728840"/>
    <lineage>
        <taxon>Bacteria</taxon>
        <taxon>Pseudomonadati</taxon>
        <taxon>Pseudomonadota</taxon>
        <taxon>Betaproteobacteria</taxon>
        <taxon>Rhodocyclales</taxon>
        <taxon>Zoogloeaceae</taxon>
        <taxon>Zoogloea</taxon>
    </lineage>
</organism>
<dbReference type="RefSeq" id="WP_169148392.1">
    <property type="nucleotide sequence ID" value="NZ_JABBGA010000038.1"/>
</dbReference>